<dbReference type="PANTHER" id="PTHR23159:SF31">
    <property type="entry name" value="CENTROSOME-ASSOCIATED PROTEIN CEP250 ISOFORM X1"/>
    <property type="match status" value="1"/>
</dbReference>
<feature type="compositionally biased region" description="Basic and acidic residues" evidence="1">
    <location>
        <begin position="919"/>
        <end position="939"/>
    </location>
</feature>
<dbReference type="SUPFAM" id="SSF49265">
    <property type="entry name" value="Fibronectin type III"/>
    <property type="match status" value="1"/>
</dbReference>
<comment type="caution">
    <text evidence="3">The sequence shown here is derived from an EMBL/GenBank/DDBJ whole genome shotgun (WGS) entry which is preliminary data.</text>
</comment>
<dbReference type="PROSITE" id="PS50853">
    <property type="entry name" value="FN3"/>
    <property type="match status" value="1"/>
</dbReference>
<keyword evidence="4" id="KW-1185">Reference proteome</keyword>
<dbReference type="Gene3D" id="2.60.40.10">
    <property type="entry name" value="Immunoglobulins"/>
    <property type="match status" value="1"/>
</dbReference>
<feature type="region of interest" description="Disordered" evidence="1">
    <location>
        <begin position="554"/>
        <end position="658"/>
    </location>
</feature>
<feature type="compositionally biased region" description="Basic and acidic residues" evidence="1">
    <location>
        <begin position="1083"/>
        <end position="1096"/>
    </location>
</feature>
<dbReference type="Proteomes" id="UP000750711">
    <property type="component" value="Unassembled WGS sequence"/>
</dbReference>
<evidence type="ECO:0000313" key="3">
    <source>
        <dbReference type="EMBL" id="KAH0565805.1"/>
    </source>
</evidence>
<feature type="domain" description="Fibronectin type-III" evidence="2">
    <location>
        <begin position="29"/>
        <end position="117"/>
    </location>
</feature>
<evidence type="ECO:0000313" key="4">
    <source>
        <dbReference type="Proteomes" id="UP000750711"/>
    </source>
</evidence>
<feature type="region of interest" description="Disordered" evidence="1">
    <location>
        <begin position="893"/>
        <end position="1019"/>
    </location>
</feature>
<feature type="region of interest" description="Disordered" evidence="1">
    <location>
        <begin position="450"/>
        <end position="516"/>
    </location>
</feature>
<feature type="compositionally biased region" description="Basic and acidic residues" evidence="1">
    <location>
        <begin position="264"/>
        <end position="291"/>
    </location>
</feature>
<feature type="compositionally biased region" description="Low complexity" evidence="1">
    <location>
        <begin position="1009"/>
        <end position="1018"/>
    </location>
</feature>
<feature type="compositionally biased region" description="Polar residues" evidence="1">
    <location>
        <begin position="979"/>
        <end position="995"/>
    </location>
</feature>
<feature type="compositionally biased region" description="Gly residues" evidence="1">
    <location>
        <begin position="602"/>
        <end position="611"/>
    </location>
</feature>
<name>A0A9P8LI40_9PEZI</name>
<feature type="compositionally biased region" description="Basic and acidic residues" evidence="1">
    <location>
        <begin position="299"/>
        <end position="319"/>
    </location>
</feature>
<feature type="region of interest" description="Disordered" evidence="1">
    <location>
        <begin position="1074"/>
        <end position="1106"/>
    </location>
</feature>
<proteinExistence type="predicted"/>
<dbReference type="AlphaFoldDB" id="A0A9P8LI40"/>
<dbReference type="SMART" id="SM00060">
    <property type="entry name" value="FN3"/>
    <property type="match status" value="1"/>
</dbReference>
<organism evidence="3 4">
    <name type="scientific">Trichoglossum hirsutum</name>
    <dbReference type="NCBI Taxonomy" id="265104"/>
    <lineage>
        <taxon>Eukaryota</taxon>
        <taxon>Fungi</taxon>
        <taxon>Dikarya</taxon>
        <taxon>Ascomycota</taxon>
        <taxon>Pezizomycotina</taxon>
        <taxon>Geoglossomycetes</taxon>
        <taxon>Geoglossales</taxon>
        <taxon>Geoglossaceae</taxon>
        <taxon>Trichoglossum</taxon>
    </lineage>
</organism>
<feature type="compositionally biased region" description="Polar residues" evidence="1">
    <location>
        <begin position="191"/>
        <end position="206"/>
    </location>
</feature>
<feature type="compositionally biased region" description="Acidic residues" evidence="1">
    <location>
        <begin position="1097"/>
        <end position="1106"/>
    </location>
</feature>
<feature type="compositionally biased region" description="Polar residues" evidence="1">
    <location>
        <begin position="506"/>
        <end position="516"/>
    </location>
</feature>
<reference evidence="3" key="1">
    <citation type="submission" date="2021-03" db="EMBL/GenBank/DDBJ databases">
        <title>Comparative genomics and phylogenomic investigation of the class Geoglossomycetes provide insights into ecological specialization and systematics.</title>
        <authorList>
            <person name="Melie T."/>
            <person name="Pirro S."/>
            <person name="Miller A.N."/>
            <person name="Quandt A."/>
        </authorList>
    </citation>
    <scope>NUCLEOTIDE SEQUENCE</scope>
    <source>
        <strain evidence="3">CAQ_001_2017</strain>
    </source>
</reference>
<feature type="compositionally biased region" description="Low complexity" evidence="1">
    <location>
        <begin position="612"/>
        <end position="645"/>
    </location>
</feature>
<gene>
    <name evidence="3" type="ORF">GP486_000797</name>
</gene>
<dbReference type="InterPro" id="IPR003961">
    <property type="entry name" value="FN3_dom"/>
</dbReference>
<feature type="region of interest" description="Disordered" evidence="1">
    <location>
        <begin position="691"/>
        <end position="743"/>
    </location>
</feature>
<dbReference type="EMBL" id="JAGHQM010000059">
    <property type="protein sequence ID" value="KAH0565805.1"/>
    <property type="molecule type" value="Genomic_DNA"/>
</dbReference>
<dbReference type="InterPro" id="IPR013783">
    <property type="entry name" value="Ig-like_fold"/>
</dbReference>
<sequence>MVPIRLVHRALQIFNKPLLDLINVLGLELPVAPEVSLVGIRSDQVTLHWNRPSAQNTVVKHFIQVNGVNVGDSSRVETAITVTGLKPDHLYNIRVVAANAHNFQAPSRLIRLRTEGRKRLRTESTTGGSIAGYEHDQSVGLGGESGSESPGILAHGPYLEPPTQTLVAQPMAKEHSGGHHQGRRHGLGRKNSPTHMTAESTPSHLNHPSHIDLPTGQANSSQSIEQLTEILENFRRETEDIENQLNQAEEEYESTRASLIEERDRLRHAHKEKEDVSSELRREVASLDRANRSAQSKKSAKERQLQQKQGERKKMEQDSQRWQEEIREIRVQLDLLEKGKKESVDRAEDRIKQIRQELLERQQSVKSMEEEVRIKGCQIKELEEERRKLKGSDDSIGRDRDWLEKEKELQWEQRYRQLVERYKADWNTLQQVATLYQQAQERLNHYQARRVSSPSLFPGPPSGEMDGSSQLQKKPKQRRSRPRKSRTSTVSSPVGGFPPNDLRYPNSATFSSTGSGVSPTFASNMHSSAFFNTANGAATTPPEGFTVSQADVDRLTGGAPMSPTANALLPSGLLGDEEPPSPRSGSLQDVYPSSRLPDNSFGVGGFSGFGGMESSATGPNSPDSSGSRSNSVFSSPRSSSYNFPSMPDTFTESDEQSINSAGAALGAIGTSNTANPSSSKRLSNLFSFRQRGKTLPDQPPLLGSLKAGQSHSFPRKDQEPPNSGLDPIGTARRRSGSLHSSSWMHPTNIRFLNRGAASGTDTVEGNAPAPARNIVRRRPFNMFSSKYDPIDPDKILLEPSSRPSSVSSFENPLPRPSSDYQPFGWPIAEVASHRSSPLGTTNWSIKSESMDWSSLRRTSIPRNSTSSLPLRTATTETDLFFRTPPAYGVSHSFSPAPISSPRPLTPKLNPTAPTFKIFGRNDAKKAEKAAEKAAAEKAGEQQVESAFEQAPASGNRNSRDTRSIHTQNSVAESYDSLDRSISTTPSDSAVLSGASSKDKESFIQKITRKSSSSKFSISTHWKDKGGLFSKKQSEMVSDETEEDANDVVVGKSTENMANNLHVGVGKSGLTWGSLMSRKHKKGGDKVAGEASEKASEAEDDGSGVEP</sequence>
<dbReference type="CDD" id="cd00063">
    <property type="entry name" value="FN3"/>
    <property type="match status" value="1"/>
</dbReference>
<feature type="region of interest" description="Disordered" evidence="1">
    <location>
        <begin position="121"/>
        <end position="224"/>
    </location>
</feature>
<accession>A0A9P8LI40</accession>
<protein>
    <recommendedName>
        <fullName evidence="2">Fibronectin type-III domain-containing protein</fullName>
    </recommendedName>
</protein>
<dbReference type="PANTHER" id="PTHR23159">
    <property type="entry name" value="CENTROSOMAL PROTEIN 2"/>
    <property type="match status" value="1"/>
</dbReference>
<dbReference type="InterPro" id="IPR036116">
    <property type="entry name" value="FN3_sf"/>
</dbReference>
<evidence type="ECO:0000256" key="1">
    <source>
        <dbReference type="SAM" id="MobiDB-lite"/>
    </source>
</evidence>
<feature type="region of interest" description="Disordered" evidence="1">
    <location>
        <begin position="264"/>
        <end position="319"/>
    </location>
</feature>
<feature type="compositionally biased region" description="Basic residues" evidence="1">
    <location>
        <begin position="178"/>
        <end position="188"/>
    </location>
</feature>
<dbReference type="Pfam" id="PF00041">
    <property type="entry name" value="fn3"/>
    <property type="match status" value="1"/>
</dbReference>
<evidence type="ECO:0000259" key="2">
    <source>
        <dbReference type="PROSITE" id="PS50853"/>
    </source>
</evidence>
<feature type="compositionally biased region" description="Basic residues" evidence="1">
    <location>
        <begin position="473"/>
        <end position="486"/>
    </location>
</feature>